<feature type="chain" id="PRO_5009790764" evidence="1">
    <location>
        <begin position="21"/>
        <end position="136"/>
    </location>
</feature>
<evidence type="ECO:0000313" key="2">
    <source>
        <dbReference type="Proteomes" id="UP000046392"/>
    </source>
</evidence>
<sequence length="136" mass="15545">MKFFLLLVLFIIISLSNVYTQKNNLGTGEKKIDINVDVTCPSKESIVNVNMKNSKDSKSNISRKGRCDGKYDFTSKLTKEQSIKDITFDVFYENDKNKILVVQLNDTNCDDGINGKEFSDDKNKDRFILFCNATLH</sequence>
<keyword evidence="1" id="KW-0732">Signal</keyword>
<reference evidence="3 4" key="1">
    <citation type="submission" date="2017-02" db="UniProtKB">
        <authorList>
            <consortium name="WormBaseParasite"/>
        </authorList>
    </citation>
    <scope>IDENTIFICATION</scope>
</reference>
<feature type="signal peptide" evidence="1">
    <location>
        <begin position="1"/>
        <end position="20"/>
    </location>
</feature>
<keyword evidence="2" id="KW-1185">Reference proteome</keyword>
<protein>
    <submittedName>
        <fullName evidence="3 4">ZP domain-containing protein</fullName>
    </submittedName>
</protein>
<dbReference type="Proteomes" id="UP000046392">
    <property type="component" value="Unplaced"/>
</dbReference>
<dbReference type="AlphaFoldDB" id="A0A0N5BF01"/>
<proteinExistence type="predicted"/>
<dbReference type="WBParaSite" id="SPAL_0000457100.1">
    <property type="protein sequence ID" value="SPAL_0000457100.1"/>
    <property type="gene ID" value="SPAL_0000457100"/>
</dbReference>
<organism evidence="2 3">
    <name type="scientific">Strongyloides papillosus</name>
    <name type="common">Intestinal threadworm</name>
    <dbReference type="NCBI Taxonomy" id="174720"/>
    <lineage>
        <taxon>Eukaryota</taxon>
        <taxon>Metazoa</taxon>
        <taxon>Ecdysozoa</taxon>
        <taxon>Nematoda</taxon>
        <taxon>Chromadorea</taxon>
        <taxon>Rhabditida</taxon>
        <taxon>Tylenchina</taxon>
        <taxon>Panagrolaimomorpha</taxon>
        <taxon>Strongyloidoidea</taxon>
        <taxon>Strongyloididae</taxon>
        <taxon>Strongyloides</taxon>
    </lineage>
</organism>
<dbReference type="WBParaSite" id="SPAL_0000927700.1">
    <property type="protein sequence ID" value="SPAL_0000927700.1"/>
    <property type="gene ID" value="SPAL_0000927700"/>
</dbReference>
<name>A0A0N5BF01_STREA</name>
<evidence type="ECO:0000313" key="4">
    <source>
        <dbReference type="WBParaSite" id="SPAL_0000927700.1"/>
    </source>
</evidence>
<evidence type="ECO:0000256" key="1">
    <source>
        <dbReference type="SAM" id="SignalP"/>
    </source>
</evidence>
<evidence type="ECO:0000313" key="3">
    <source>
        <dbReference type="WBParaSite" id="SPAL_0000457100.1"/>
    </source>
</evidence>
<accession>A0A0N5BF01</accession>